<comment type="function">
    <text evidence="1">Hydrolyzes indole-3-acetamide (IAM) into indole-3-acetic acid (IAA).</text>
</comment>
<dbReference type="PROSITE" id="PS00571">
    <property type="entry name" value="AMIDASES"/>
    <property type="match status" value="1"/>
</dbReference>
<name>A0A844QFF7_9HYPH</name>
<sequence length="505" mass="53169">MFENPDISALEDAAERLGLSPGAGYLDKVSTIVEPLSAGYADLDLLPDLLPAVAYPRDGGERPAAEDNPFGAWYVKTDIAGAPDGPLAGRRIAIKDSIYVAGVPMMHGSSLFEGFVPDMDATVVTRILDAGGMIAGKAVCENYCVSGGSHTSSTGPVINPRCPGHSAGGSSSGSAALVAAGDVDMAIGGDQAGSIRIPSAYCGTYGMKPTFGLVPYTGMMSLEQTIDHTGPITGNVRDNALLLQAIAGDDGLDARQRAVKVKDYAQEIGRDLAGLRIGVVHEGFGHPNSQADVDASVRAAAETLAALGADVSEINVPMHTHAFGIWAALAHDGGYWMMMATNGMGVGLQAPVATDLPRFGSQWRRSGDDMSDPLKIMALFGAYSTKRYLGHYYAKAQRVRRHLQAAYDEALQSCDLLVMPTLPVTATPLPKTLSDPVEVTDRSWEMIRNTCAFNVSGHPAMSVPCGMSDGRPIGMMLVAAHWNEPTIYRAAAAFEAAVDWQRGAV</sequence>
<organism evidence="4 5">
    <name type="scientific">Nitratireductor arenosus</name>
    <dbReference type="NCBI Taxonomy" id="2682096"/>
    <lineage>
        <taxon>Bacteria</taxon>
        <taxon>Pseudomonadati</taxon>
        <taxon>Pseudomonadota</taxon>
        <taxon>Alphaproteobacteria</taxon>
        <taxon>Hyphomicrobiales</taxon>
        <taxon>Phyllobacteriaceae</taxon>
        <taxon>Nitratireductor</taxon>
    </lineage>
</organism>
<dbReference type="AlphaFoldDB" id="A0A844QFF7"/>
<dbReference type="RefSeq" id="WP_156713604.1">
    <property type="nucleotide sequence ID" value="NZ_WPHG01000003.1"/>
</dbReference>
<dbReference type="NCBIfam" id="NF005565">
    <property type="entry name" value="PRK07235.1"/>
    <property type="match status" value="1"/>
</dbReference>
<dbReference type="InterPro" id="IPR023631">
    <property type="entry name" value="Amidase_dom"/>
</dbReference>
<comment type="caution">
    <text evidence="4">The sequence shown here is derived from an EMBL/GenBank/DDBJ whole genome shotgun (WGS) entry which is preliminary data.</text>
</comment>
<dbReference type="Pfam" id="PF01425">
    <property type="entry name" value="Amidase"/>
    <property type="match status" value="1"/>
</dbReference>
<dbReference type="InterPro" id="IPR020556">
    <property type="entry name" value="Amidase_CS"/>
</dbReference>
<dbReference type="InterPro" id="IPR036928">
    <property type="entry name" value="AS_sf"/>
</dbReference>
<proteinExistence type="predicted"/>
<evidence type="ECO:0000256" key="2">
    <source>
        <dbReference type="ARBA" id="ARBA00021874"/>
    </source>
</evidence>
<dbReference type="PANTHER" id="PTHR11895">
    <property type="entry name" value="TRANSAMIDASE"/>
    <property type="match status" value="1"/>
</dbReference>
<evidence type="ECO:0000256" key="1">
    <source>
        <dbReference type="ARBA" id="ARBA00003871"/>
    </source>
</evidence>
<dbReference type="InterPro" id="IPR000120">
    <property type="entry name" value="Amidase"/>
</dbReference>
<dbReference type="GO" id="GO:0016787">
    <property type="term" value="F:hydrolase activity"/>
    <property type="evidence" value="ECO:0007669"/>
    <property type="project" value="UniProtKB-KW"/>
</dbReference>
<evidence type="ECO:0000313" key="4">
    <source>
        <dbReference type="EMBL" id="MVA98696.1"/>
    </source>
</evidence>
<dbReference type="PANTHER" id="PTHR11895:SF170">
    <property type="entry name" value="AMIDASE"/>
    <property type="match status" value="1"/>
</dbReference>
<reference evidence="4 5" key="1">
    <citation type="submission" date="2019-12" db="EMBL/GenBank/DDBJ databases">
        <title>Nitratireductor arenosus sp. nov., Isolated from sea sand, Jeju island, South Korea.</title>
        <authorList>
            <person name="Kim W."/>
        </authorList>
    </citation>
    <scope>NUCLEOTIDE SEQUENCE [LARGE SCALE GENOMIC DNA]</scope>
    <source>
        <strain evidence="4 5">CAU 1489</strain>
    </source>
</reference>
<dbReference type="Proteomes" id="UP000463224">
    <property type="component" value="Unassembled WGS sequence"/>
</dbReference>
<evidence type="ECO:0000259" key="3">
    <source>
        <dbReference type="Pfam" id="PF01425"/>
    </source>
</evidence>
<accession>A0A844QFF7</accession>
<dbReference type="SUPFAM" id="SSF75304">
    <property type="entry name" value="Amidase signature (AS) enzymes"/>
    <property type="match status" value="1"/>
</dbReference>
<keyword evidence="4" id="KW-0378">Hydrolase</keyword>
<protein>
    <recommendedName>
        <fullName evidence="2">Indoleacetamide hydrolase</fullName>
    </recommendedName>
</protein>
<gene>
    <name evidence="4" type="ORF">GN330_15730</name>
</gene>
<keyword evidence="5" id="KW-1185">Reference proteome</keyword>
<feature type="domain" description="Amidase" evidence="3">
    <location>
        <begin position="77"/>
        <end position="486"/>
    </location>
</feature>
<dbReference type="Gene3D" id="3.90.1300.10">
    <property type="entry name" value="Amidase signature (AS) domain"/>
    <property type="match status" value="1"/>
</dbReference>
<dbReference type="EMBL" id="WPHG01000003">
    <property type="protein sequence ID" value="MVA98696.1"/>
    <property type="molecule type" value="Genomic_DNA"/>
</dbReference>
<evidence type="ECO:0000313" key="5">
    <source>
        <dbReference type="Proteomes" id="UP000463224"/>
    </source>
</evidence>